<evidence type="ECO:0000313" key="1">
    <source>
        <dbReference type="EMBL" id="KKN04222.1"/>
    </source>
</evidence>
<dbReference type="Gene3D" id="3.40.50.300">
    <property type="entry name" value="P-loop containing nucleotide triphosphate hydrolases"/>
    <property type="match status" value="1"/>
</dbReference>
<evidence type="ECO:0008006" key="2">
    <source>
        <dbReference type="Google" id="ProtNLM"/>
    </source>
</evidence>
<organism evidence="1">
    <name type="scientific">marine sediment metagenome</name>
    <dbReference type="NCBI Taxonomy" id="412755"/>
    <lineage>
        <taxon>unclassified sequences</taxon>
        <taxon>metagenomes</taxon>
        <taxon>ecological metagenomes</taxon>
    </lineage>
</organism>
<reference evidence="1" key="1">
    <citation type="journal article" date="2015" name="Nature">
        <title>Complex archaea that bridge the gap between prokaryotes and eukaryotes.</title>
        <authorList>
            <person name="Spang A."/>
            <person name="Saw J.H."/>
            <person name="Jorgensen S.L."/>
            <person name="Zaremba-Niedzwiedzka K."/>
            <person name="Martijn J."/>
            <person name="Lind A.E."/>
            <person name="van Eijk R."/>
            <person name="Schleper C."/>
            <person name="Guy L."/>
            <person name="Ettema T.J."/>
        </authorList>
    </citation>
    <scope>NUCLEOTIDE SEQUENCE</scope>
</reference>
<dbReference type="AlphaFoldDB" id="A0A0F9MXQ7"/>
<protein>
    <recommendedName>
        <fullName evidence="2">Terminase large subunit gp17-like C-terminal domain-containing protein</fullName>
    </recommendedName>
</protein>
<gene>
    <name evidence="1" type="ORF">LCGC14_1099630</name>
</gene>
<accession>A0A0F9MXQ7</accession>
<comment type="caution">
    <text evidence="1">The sequence shown here is derived from an EMBL/GenBank/DDBJ whole genome shotgun (WGS) entry which is preliminary data.</text>
</comment>
<dbReference type="Gene3D" id="3.30.420.240">
    <property type="match status" value="1"/>
</dbReference>
<proteinExistence type="predicted"/>
<dbReference type="InterPro" id="IPR027417">
    <property type="entry name" value="P-loop_NTPase"/>
</dbReference>
<name>A0A0F9MXQ7_9ZZZZ</name>
<dbReference type="EMBL" id="LAZR01004943">
    <property type="protein sequence ID" value="KKN04222.1"/>
    <property type="molecule type" value="Genomic_DNA"/>
</dbReference>
<sequence length="600" mass="68686">MKKSIDISKLSEYEYYSENLLYIQSGEGLIPFNFKERHVQVKINEEWKKFQKRRLPVTLIILKARRHGVSTYIQSRMFQECHLKSHRQAITIAADDEGCSYIHNMSHTFYEFLPEQLKPMVKYKSSDRLVFDMPRTELTKRGGIPIGLKSSMRTVACNNRAGLGTGNHFIHFSEYAFYRDAESVRKSVIPTVFNVPDTSVIIESTANGMVGAGEAFYDEWKLAKEGKSIFKPLFYSWLEHEDYTRVFYDKREKESLLDTIDAEEKELIERYGATYEQLNWRRFQIKFLGEGVSQGDYLKGDLENFHEQYPVSDDEAFIVSGNRVFDRLVLKQYKENCKPSTWRGEVEGDRFAQDSYGNLKIWEMPAKGEIYVIPIDPSSGEPGATDFGCIEVLRVMSVKKTGLLATQCAEWHGRIGAETLGQIAVTLGIKYNNAILAPEVFGYGHAVLARIQALDYWNIFKRRVIDSIEKVSKTKLGWKTDPATKPSLLTYGRYIIKKKYVDIKSESLVDEMMIFVRDSSGVGASAYGRGKDDRVMTFLIGLKVIEQEYGEKGVEGGGVLMPSPEGKPLMGHDPLTYDSFWEKRAKGIYKELSYGNYRSN</sequence>